<comment type="similarity">
    <text evidence="1 7">Belongs to the expansin family. Expansin A subfamily.</text>
</comment>
<evidence type="ECO:0000259" key="8">
    <source>
        <dbReference type="PROSITE" id="PS50842"/>
    </source>
</evidence>
<dbReference type="InterPro" id="IPR002963">
    <property type="entry name" value="Expansin"/>
</dbReference>
<dbReference type="SMART" id="SM00837">
    <property type="entry name" value="DPBB_1"/>
    <property type="match status" value="1"/>
</dbReference>
<proteinExistence type="inferred from homology"/>
<name>A0AAW2N414_9LAMI</name>
<evidence type="ECO:0000256" key="6">
    <source>
        <dbReference type="ARBA" id="ARBA00023316"/>
    </source>
</evidence>
<reference evidence="10" key="2">
    <citation type="journal article" date="2024" name="Plant">
        <title>Genomic evolution and insights into agronomic trait innovations of Sesamum species.</title>
        <authorList>
            <person name="Miao H."/>
            <person name="Wang L."/>
            <person name="Qu L."/>
            <person name="Liu H."/>
            <person name="Sun Y."/>
            <person name="Le M."/>
            <person name="Wang Q."/>
            <person name="Wei S."/>
            <person name="Zheng Y."/>
            <person name="Lin W."/>
            <person name="Duan Y."/>
            <person name="Cao H."/>
            <person name="Xiong S."/>
            <person name="Wang X."/>
            <person name="Wei L."/>
            <person name="Li C."/>
            <person name="Ma Q."/>
            <person name="Ju M."/>
            <person name="Zhao R."/>
            <person name="Li G."/>
            <person name="Mu C."/>
            <person name="Tian Q."/>
            <person name="Mei H."/>
            <person name="Zhang T."/>
            <person name="Gao T."/>
            <person name="Zhang H."/>
        </authorList>
    </citation>
    <scope>NUCLEOTIDE SEQUENCE</scope>
    <source>
        <strain evidence="10">G01</strain>
    </source>
</reference>
<dbReference type="PROSITE" id="PS50842">
    <property type="entry name" value="EXPANSIN_EG45"/>
    <property type="match status" value="1"/>
</dbReference>
<dbReference type="Gene3D" id="2.60.40.760">
    <property type="entry name" value="Expansin, cellulose-binding-like domain"/>
    <property type="match status" value="1"/>
</dbReference>
<dbReference type="SUPFAM" id="SSF50685">
    <property type="entry name" value="Barwin-like endoglucanases"/>
    <property type="match status" value="1"/>
</dbReference>
<evidence type="ECO:0000256" key="3">
    <source>
        <dbReference type="ARBA" id="ARBA00022525"/>
    </source>
</evidence>
<dbReference type="InterPro" id="IPR009009">
    <property type="entry name" value="RlpA-like_DPBB"/>
</dbReference>
<gene>
    <name evidence="10" type="ORF">Sangu_1374100</name>
</gene>
<dbReference type="Pfam" id="PF03330">
    <property type="entry name" value="DPBB_1"/>
    <property type="match status" value="1"/>
</dbReference>
<dbReference type="InterPro" id="IPR007112">
    <property type="entry name" value="Expansin/allergen_DPBB_dom"/>
</dbReference>
<dbReference type="Pfam" id="PF01357">
    <property type="entry name" value="Expansin_C"/>
    <property type="match status" value="1"/>
</dbReference>
<comment type="function">
    <text evidence="7">Causes loosening and extension of plant cell walls by disrupting non-covalent bonding between cellulose microfibrils and matrix glucans. No enzymatic activity has been found.</text>
</comment>
<dbReference type="GO" id="GO:0009664">
    <property type="term" value="P:plant-type cell wall organization"/>
    <property type="evidence" value="ECO:0007669"/>
    <property type="project" value="InterPro"/>
</dbReference>
<evidence type="ECO:0000259" key="9">
    <source>
        <dbReference type="PROSITE" id="PS50843"/>
    </source>
</evidence>
<keyword evidence="4 7" id="KW-0732">Signal</keyword>
<dbReference type="AlphaFoldDB" id="A0AAW2N414"/>
<comment type="caution">
    <text evidence="10">The sequence shown here is derived from an EMBL/GenBank/DDBJ whole genome shotgun (WGS) entry which is preliminary data.</text>
</comment>
<keyword evidence="2 7" id="KW-0134">Cell wall</keyword>
<feature type="chain" id="PRO_5043100227" description="Expansin" evidence="7">
    <location>
        <begin position="29"/>
        <end position="262"/>
    </location>
</feature>
<evidence type="ECO:0000256" key="4">
    <source>
        <dbReference type="ARBA" id="ARBA00022729"/>
    </source>
</evidence>
<evidence type="ECO:0000313" key="10">
    <source>
        <dbReference type="EMBL" id="KAL0338520.1"/>
    </source>
</evidence>
<keyword evidence="3 7" id="KW-0964">Secreted</keyword>
<accession>A0AAW2N414</accession>
<feature type="signal peptide" evidence="7">
    <location>
        <begin position="1"/>
        <end position="28"/>
    </location>
</feature>
<dbReference type="GO" id="GO:0005576">
    <property type="term" value="C:extracellular region"/>
    <property type="evidence" value="ECO:0007669"/>
    <property type="project" value="InterPro"/>
</dbReference>
<dbReference type="PRINTS" id="PR01226">
    <property type="entry name" value="EXPANSIN"/>
</dbReference>
<dbReference type="EMBL" id="JACGWK010000008">
    <property type="protein sequence ID" value="KAL0338520.1"/>
    <property type="molecule type" value="Genomic_DNA"/>
</dbReference>
<reference evidence="10" key="1">
    <citation type="submission" date="2020-06" db="EMBL/GenBank/DDBJ databases">
        <authorList>
            <person name="Li T."/>
            <person name="Hu X."/>
            <person name="Zhang T."/>
            <person name="Song X."/>
            <person name="Zhang H."/>
            <person name="Dai N."/>
            <person name="Sheng W."/>
            <person name="Hou X."/>
            <person name="Wei L."/>
        </authorList>
    </citation>
    <scope>NUCLEOTIDE SEQUENCE</scope>
    <source>
        <strain evidence="10">G01</strain>
        <tissue evidence="10">Leaf</tissue>
    </source>
</reference>
<dbReference type="CDD" id="cd22274">
    <property type="entry name" value="DPBB_EXPA_N"/>
    <property type="match status" value="1"/>
</dbReference>
<feature type="domain" description="Expansin-like CBD" evidence="9">
    <location>
        <begin position="176"/>
        <end position="258"/>
    </location>
</feature>
<dbReference type="InterPro" id="IPR007117">
    <property type="entry name" value="Expansin_CBD"/>
</dbReference>
<dbReference type="GO" id="GO:0009653">
    <property type="term" value="P:anatomical structure morphogenesis"/>
    <property type="evidence" value="ECO:0007669"/>
    <property type="project" value="UniProtKB-ARBA"/>
</dbReference>
<dbReference type="Gene3D" id="2.40.40.10">
    <property type="entry name" value="RlpA-like domain"/>
    <property type="match status" value="1"/>
</dbReference>
<dbReference type="PANTHER" id="PTHR31867">
    <property type="entry name" value="EXPANSIN-A15"/>
    <property type="match status" value="1"/>
</dbReference>
<evidence type="ECO:0000256" key="5">
    <source>
        <dbReference type="ARBA" id="ARBA00023136"/>
    </source>
</evidence>
<feature type="domain" description="Expansin-like EG45" evidence="8">
    <location>
        <begin position="74"/>
        <end position="166"/>
    </location>
</feature>
<protein>
    <recommendedName>
        <fullName evidence="7">Expansin</fullName>
    </recommendedName>
</protein>
<dbReference type="PRINTS" id="PR01225">
    <property type="entry name" value="EXPANSNFAMLY"/>
</dbReference>
<evidence type="ECO:0000256" key="7">
    <source>
        <dbReference type="RuleBase" id="RU365023"/>
    </source>
</evidence>
<keyword evidence="5" id="KW-0472">Membrane</keyword>
<organism evidence="10">
    <name type="scientific">Sesamum angustifolium</name>
    <dbReference type="NCBI Taxonomy" id="2727405"/>
    <lineage>
        <taxon>Eukaryota</taxon>
        <taxon>Viridiplantae</taxon>
        <taxon>Streptophyta</taxon>
        <taxon>Embryophyta</taxon>
        <taxon>Tracheophyta</taxon>
        <taxon>Spermatophyta</taxon>
        <taxon>Magnoliopsida</taxon>
        <taxon>eudicotyledons</taxon>
        <taxon>Gunneridae</taxon>
        <taxon>Pentapetalae</taxon>
        <taxon>asterids</taxon>
        <taxon>lamiids</taxon>
        <taxon>Lamiales</taxon>
        <taxon>Pedaliaceae</taxon>
        <taxon>Sesamum</taxon>
    </lineage>
</organism>
<sequence>MTTTSISTKSVSLSLLFFLYFLVPNIDAERTFRVIQRRHSFPNPHAQRRKPKLSLWKNSHATFHGEADASGTMGGACGYGDLKEQGYGLQTAALSKVMFKNGETCGACYEIKCFNDTKCSPVTPVDGVIRREHFDLAQPAFLRIAQDKAGIVPVQYRRVACKKKGGIKFTVNGSRYLTVVLVWNVGGSGDVESVLVKGEKNVKLWRKMKRKWGQRWEIGGVVLVGKSLSFRVQTSDGRTSTSMRVAPTNWRFGQTFQGTNFK</sequence>
<dbReference type="GO" id="GO:0016020">
    <property type="term" value="C:membrane"/>
    <property type="evidence" value="ECO:0007669"/>
    <property type="project" value="UniProtKB-SubCell"/>
</dbReference>
<dbReference type="SUPFAM" id="SSF49590">
    <property type="entry name" value="PHL pollen allergen"/>
    <property type="match status" value="1"/>
</dbReference>
<dbReference type="InterPro" id="IPR036908">
    <property type="entry name" value="RlpA-like_sf"/>
</dbReference>
<dbReference type="PROSITE" id="PS50843">
    <property type="entry name" value="EXPANSIN_CBD"/>
    <property type="match status" value="1"/>
</dbReference>
<dbReference type="InterPro" id="IPR007118">
    <property type="entry name" value="Expan_Lol_pI"/>
</dbReference>
<evidence type="ECO:0000256" key="2">
    <source>
        <dbReference type="ARBA" id="ARBA00022512"/>
    </source>
</evidence>
<keyword evidence="6 7" id="KW-0961">Cell wall biogenesis/degradation</keyword>
<evidence type="ECO:0000256" key="1">
    <source>
        <dbReference type="ARBA" id="ARBA00005392"/>
    </source>
</evidence>
<dbReference type="InterPro" id="IPR036749">
    <property type="entry name" value="Expansin_CBD_sf"/>
</dbReference>
<comment type="subcellular location">
    <subcellularLocation>
        <location evidence="7">Secreted</location>
        <location evidence="7">Cell wall</location>
    </subcellularLocation>
    <subcellularLocation>
        <location evidence="7">Membrane</location>
        <topology evidence="7">Peripheral membrane protein</topology>
    </subcellularLocation>
</comment>